<feature type="signal peptide" evidence="1">
    <location>
        <begin position="1"/>
        <end position="17"/>
    </location>
</feature>
<reference evidence="2 3" key="1">
    <citation type="submission" date="2023-11" db="EMBL/GenBank/DDBJ databases">
        <title>A Novel Polar Bacteriovorax (B. antarcticus) Isolated from the Biocrust in Antarctica.</title>
        <authorList>
            <person name="Mun W."/>
            <person name="Choi S.Y."/>
            <person name="Mitchell R.J."/>
        </authorList>
    </citation>
    <scope>NUCLEOTIDE SEQUENCE [LARGE SCALE GENOMIC DNA]</scope>
    <source>
        <strain evidence="2 3">PP10</strain>
    </source>
</reference>
<keyword evidence="3" id="KW-1185">Reference proteome</keyword>
<dbReference type="PROSITE" id="PS51257">
    <property type="entry name" value="PROKAR_LIPOPROTEIN"/>
    <property type="match status" value="1"/>
</dbReference>
<organism evidence="2 3">
    <name type="scientific">Bacteriovorax antarcticus</name>
    <dbReference type="NCBI Taxonomy" id="3088717"/>
    <lineage>
        <taxon>Bacteria</taxon>
        <taxon>Pseudomonadati</taxon>
        <taxon>Bdellovibrionota</taxon>
        <taxon>Bacteriovoracia</taxon>
        <taxon>Bacteriovoracales</taxon>
        <taxon>Bacteriovoracaceae</taxon>
        <taxon>Bacteriovorax</taxon>
    </lineage>
</organism>
<evidence type="ECO:0008006" key="4">
    <source>
        <dbReference type="Google" id="ProtNLM"/>
    </source>
</evidence>
<name>A0ABU5W195_9BACT</name>
<evidence type="ECO:0000313" key="3">
    <source>
        <dbReference type="Proteomes" id="UP001302274"/>
    </source>
</evidence>
<dbReference type="Proteomes" id="UP001302274">
    <property type="component" value="Unassembled WGS sequence"/>
</dbReference>
<evidence type="ECO:0000313" key="2">
    <source>
        <dbReference type="EMBL" id="MEA9358403.1"/>
    </source>
</evidence>
<dbReference type="EMBL" id="JAYGJQ010000003">
    <property type="protein sequence ID" value="MEA9358403.1"/>
    <property type="molecule type" value="Genomic_DNA"/>
</dbReference>
<keyword evidence="1" id="KW-0732">Signal</keyword>
<feature type="chain" id="PRO_5047023586" description="Lipoprotein" evidence="1">
    <location>
        <begin position="18"/>
        <end position="114"/>
    </location>
</feature>
<evidence type="ECO:0000256" key="1">
    <source>
        <dbReference type="SAM" id="SignalP"/>
    </source>
</evidence>
<comment type="caution">
    <text evidence="2">The sequence shown here is derived from an EMBL/GenBank/DDBJ whole genome shotgun (WGS) entry which is preliminary data.</text>
</comment>
<protein>
    <recommendedName>
        <fullName evidence="4">Lipoprotein</fullName>
    </recommendedName>
</protein>
<gene>
    <name evidence="2" type="ORF">SHI21_19360</name>
</gene>
<accession>A0ABU5W195</accession>
<sequence>MKKLILVLSLVPTLSFASIYSCSGAGYSVELTGNPVEMKVTGNGVNAMAKDVSVSQTFNTVVAGNIISPAATVKLTIRDASFGNPGDRFNAAFQVSSAAGVKNYAGTVCIRGNE</sequence>
<dbReference type="RefSeq" id="WP_323578792.1">
    <property type="nucleotide sequence ID" value="NZ_JAYGJQ010000003.1"/>
</dbReference>
<proteinExistence type="predicted"/>